<protein>
    <recommendedName>
        <fullName evidence="1">Methyltransferase domain-containing protein</fullName>
    </recommendedName>
</protein>
<dbReference type="InterPro" id="IPR029063">
    <property type="entry name" value="SAM-dependent_MTases_sf"/>
</dbReference>
<dbReference type="InterPro" id="IPR006342">
    <property type="entry name" value="FkbM_mtfrase"/>
</dbReference>
<dbReference type="PANTHER" id="PTHR43667">
    <property type="entry name" value="CYCLOPROPANE-FATTY-ACYL-PHOSPHOLIPID SYNTHASE"/>
    <property type="match status" value="1"/>
</dbReference>
<gene>
    <name evidence="2" type="ORF">B9J98_00665</name>
</gene>
<sequence length="272" mass="32279">MQNMIDWEKEWKEKTREEKKNASRLDLLDYWNKRAEDYTDYIKTSNYEHGRKIVELFEREGILKPEFEVLDIGAGPGSVSIPFAEVVKKVTAIEPSSEMVKRLMKNAAEKGLKNIEVINKKWEEVNTSEFEAKFDLVVASHVTWLFEDIVDFIMRMNRVSRKYCCIAEGIFSNRNWGNVYKELKITPQTFDRFIYIYNILYQRGIPANVKIIDTLMRRSVQSAISMFELFLSKYREPTDEDRKIIRNHVLMNSEDGIYKKEGKMAVVWWRKE</sequence>
<dbReference type="PANTHER" id="PTHR43667:SF2">
    <property type="entry name" value="FATTY ACID C-METHYL TRANSFERASE"/>
    <property type="match status" value="1"/>
</dbReference>
<dbReference type="InterPro" id="IPR041698">
    <property type="entry name" value="Methyltransf_25"/>
</dbReference>
<proteinExistence type="predicted"/>
<accession>A0A2R7YA21</accession>
<name>A0A2R7YA21_9ARCH</name>
<evidence type="ECO:0000313" key="3">
    <source>
        <dbReference type="Proteomes" id="UP000244066"/>
    </source>
</evidence>
<dbReference type="EMBL" id="NDWU01000001">
    <property type="protein sequence ID" value="PUA34388.1"/>
    <property type="molecule type" value="Genomic_DNA"/>
</dbReference>
<dbReference type="CDD" id="cd02440">
    <property type="entry name" value="AdoMet_MTases"/>
    <property type="match status" value="1"/>
</dbReference>
<feature type="domain" description="Methyltransferase" evidence="1">
    <location>
        <begin position="69"/>
        <end position="161"/>
    </location>
</feature>
<organism evidence="2 3">
    <name type="scientific">Candidatus Terraquivivens tikiterensis</name>
    <dbReference type="NCBI Taxonomy" id="1980982"/>
    <lineage>
        <taxon>Archaea</taxon>
        <taxon>Nitrososphaerota</taxon>
        <taxon>Candidatus Wolframiiraptoraceae</taxon>
        <taxon>Candidatus Terraquivivens</taxon>
    </lineage>
</organism>
<dbReference type="SUPFAM" id="SSF53335">
    <property type="entry name" value="S-adenosyl-L-methionine-dependent methyltransferases"/>
    <property type="match status" value="1"/>
</dbReference>
<dbReference type="Proteomes" id="UP000244066">
    <property type="component" value="Unassembled WGS sequence"/>
</dbReference>
<comment type="caution">
    <text evidence="2">The sequence shown here is derived from an EMBL/GenBank/DDBJ whole genome shotgun (WGS) entry which is preliminary data.</text>
</comment>
<dbReference type="NCBIfam" id="TIGR01444">
    <property type="entry name" value="fkbM_fam"/>
    <property type="match status" value="1"/>
</dbReference>
<dbReference type="InterPro" id="IPR050723">
    <property type="entry name" value="CFA/CMAS"/>
</dbReference>
<dbReference type="AlphaFoldDB" id="A0A2R7YA21"/>
<evidence type="ECO:0000313" key="2">
    <source>
        <dbReference type="EMBL" id="PUA34388.1"/>
    </source>
</evidence>
<dbReference type="Gene3D" id="3.40.50.150">
    <property type="entry name" value="Vaccinia Virus protein VP39"/>
    <property type="match status" value="1"/>
</dbReference>
<dbReference type="Pfam" id="PF13649">
    <property type="entry name" value="Methyltransf_25"/>
    <property type="match status" value="1"/>
</dbReference>
<reference evidence="2 3" key="1">
    <citation type="submission" date="2017-04" db="EMBL/GenBank/DDBJ databases">
        <title>Draft Aigarchaeota genome from a New Zealand hot spring.</title>
        <authorList>
            <person name="Reysenbach A.-L."/>
            <person name="Donaho J.A."/>
            <person name="Gerhart J."/>
            <person name="Kelley J.F."/>
            <person name="Kouba K."/>
            <person name="Podar M."/>
            <person name="Stott M."/>
        </authorList>
    </citation>
    <scope>NUCLEOTIDE SEQUENCE [LARGE SCALE GENOMIC DNA]</scope>
    <source>
        <strain evidence="2">NZ13_MG1</strain>
    </source>
</reference>
<evidence type="ECO:0000259" key="1">
    <source>
        <dbReference type="Pfam" id="PF13649"/>
    </source>
</evidence>